<evidence type="ECO:0000256" key="3">
    <source>
        <dbReference type="ARBA" id="ARBA00022525"/>
    </source>
</evidence>
<dbReference type="Gene3D" id="2.60.40.4100">
    <property type="entry name" value="Zona pellucida, ZP-C domain"/>
    <property type="match status" value="1"/>
</dbReference>
<evidence type="ECO:0000256" key="11">
    <source>
        <dbReference type="ARBA" id="ARBA00023279"/>
    </source>
</evidence>
<evidence type="ECO:0000256" key="5">
    <source>
        <dbReference type="ARBA" id="ARBA00022685"/>
    </source>
</evidence>
<dbReference type="InterPro" id="IPR042235">
    <property type="entry name" value="ZP-C_dom"/>
</dbReference>
<keyword evidence="10" id="KW-0325">Glycoprotein</keyword>
<name>A0A9F5IRW9_PYTBI</name>
<reference evidence="16" key="1">
    <citation type="submission" date="2025-08" db="UniProtKB">
        <authorList>
            <consortium name="RefSeq"/>
        </authorList>
    </citation>
    <scope>IDENTIFICATION</scope>
    <source>
        <tissue evidence="16">Liver</tissue>
    </source>
</reference>
<dbReference type="InterPro" id="IPR001507">
    <property type="entry name" value="ZP_dom"/>
</dbReference>
<dbReference type="GO" id="GO:0035805">
    <property type="term" value="C:egg coat"/>
    <property type="evidence" value="ECO:0007669"/>
    <property type="project" value="UniProtKB-SubCell"/>
</dbReference>
<keyword evidence="2" id="KW-1003">Cell membrane</keyword>
<dbReference type="InterPro" id="IPR055355">
    <property type="entry name" value="ZP-C"/>
</dbReference>
<evidence type="ECO:0000259" key="14">
    <source>
        <dbReference type="PROSITE" id="PS51034"/>
    </source>
</evidence>
<dbReference type="GO" id="GO:0060468">
    <property type="term" value="P:prevention of polyspermy"/>
    <property type="evidence" value="ECO:0007669"/>
    <property type="project" value="TreeGrafter"/>
</dbReference>
<sequence>MERPRLKGRTPMAAPLLRTIPRELLVFFGCFLSSIFTSVALDFPGTMSCHDDQWRVWLPKELANFSSWSIEILDRNGEEMEDCDYQIDYGKQMLMVGYQNCTKMEDNKHRLRFRLQFNDTEEISPQNETYSLDCDATQADAAFPSGGFTSATNCTKNFMAVTFPRLIPMMHVQHTAAASLMEWVISVEDSGQTHQWNLRQAIQQGYTFFSDDNRIIVQVPFDAKGVMVYKQDGHVLYTVGIKLTYGAPEQRASVESRMICAPGPVVCNSTHMMMILPAFPGKLTAVDLNEKSILVHQLEASGIDVDTRRGVKLYIHKRLLNTRAYRDDDCSGFQLYVPSLKLNFDYQGEIATMISYPECPCEQNTPIATICTQDGYMDFEIASSSTKPDLNLDTLRLRDPTCGPIFRSPLNDRVRFRVPLNGCGTRLRVDGEKMVYENEVSVLWADQPPRWISRDSDFRLTVVCSYESDDAFLNVKISTLPHPGSVINQGPLSLLLLIYPDESYSVPYGDDQYPIVKFLRQPIFLEVQVLNRNDPNIHLMLDNCWATLSLQPASLPRWNIVVDGCEYELDSYKTVFHPVGPAVSYANFRQRFEVKAFAFVSDGKALPSLVYFHCSVIICDRWNPDSPLCSTQCPRLSRKRREEATEKTAVVTLPHAVILVPEEQFKMQGQQKLSVEMWIMASSIAAFAILVTAFAVLALFRRRKGSGLIN</sequence>
<keyword evidence="6 13" id="KW-0812">Transmembrane</keyword>
<dbReference type="Pfam" id="PF00100">
    <property type="entry name" value="Zona_pellucida"/>
    <property type="match status" value="1"/>
</dbReference>
<keyword evidence="9" id="KW-1015">Disulfide bond</keyword>
<dbReference type="Pfam" id="PF23344">
    <property type="entry name" value="ZP-N"/>
    <property type="match status" value="1"/>
</dbReference>
<dbReference type="GO" id="GO:0032190">
    <property type="term" value="F:acrosin binding"/>
    <property type="evidence" value="ECO:0007669"/>
    <property type="project" value="TreeGrafter"/>
</dbReference>
<keyword evidence="11" id="KW-0278">Fertilization</keyword>
<dbReference type="AlphaFoldDB" id="A0A9F5IRW9"/>
<evidence type="ECO:0000256" key="12">
    <source>
        <dbReference type="ARBA" id="ARBA00024183"/>
    </source>
</evidence>
<dbReference type="InterPro" id="IPR057636">
    <property type="entry name" value="Ig_ZP2_3rd"/>
</dbReference>
<comment type="subcellular location">
    <subcellularLocation>
        <location evidence="1">Cell membrane</location>
        <topology evidence="1">Single-pass type I membrane protein</topology>
    </subcellularLocation>
    <subcellularLocation>
        <location evidence="12">Zona pellucida</location>
    </subcellularLocation>
</comment>
<dbReference type="Pfam" id="PF23738">
    <property type="entry name" value="Ig_ZP2_N"/>
    <property type="match status" value="1"/>
</dbReference>
<dbReference type="InterPro" id="IPR057638">
    <property type="entry name" value="Ig_ZP2_2nd"/>
</dbReference>
<evidence type="ECO:0000256" key="7">
    <source>
        <dbReference type="ARBA" id="ARBA00022989"/>
    </source>
</evidence>
<dbReference type="OrthoDB" id="9903747at2759"/>
<proteinExistence type="predicted"/>
<dbReference type="InterPro" id="IPR051148">
    <property type="entry name" value="Zona_Pellucida_Domain_gp"/>
</dbReference>
<dbReference type="PROSITE" id="PS51034">
    <property type="entry name" value="ZP_2"/>
    <property type="match status" value="1"/>
</dbReference>
<keyword evidence="3" id="KW-0964">Secreted</keyword>
<keyword evidence="15" id="KW-1185">Reference proteome</keyword>
<feature type="domain" description="ZP" evidence="14">
    <location>
        <begin position="370"/>
        <end position="636"/>
    </location>
</feature>
<gene>
    <name evidence="16" type="primary">ZP2</name>
</gene>
<dbReference type="PRINTS" id="PR00023">
    <property type="entry name" value="ZPELLUCIDA"/>
</dbReference>
<dbReference type="GeneID" id="103067077"/>
<dbReference type="SMART" id="SM00241">
    <property type="entry name" value="ZP"/>
    <property type="match status" value="1"/>
</dbReference>
<dbReference type="Pfam" id="PF23740">
    <property type="entry name" value="Ig_ZP2_3rd"/>
    <property type="match status" value="1"/>
</dbReference>
<evidence type="ECO:0000313" key="16">
    <source>
        <dbReference type="RefSeq" id="XP_025020388.1"/>
    </source>
</evidence>
<evidence type="ECO:0000256" key="8">
    <source>
        <dbReference type="ARBA" id="ARBA00023136"/>
    </source>
</evidence>
<organism evidence="15 16">
    <name type="scientific">Python bivittatus</name>
    <name type="common">Burmese python</name>
    <name type="synonym">Python molurus bivittatus</name>
    <dbReference type="NCBI Taxonomy" id="176946"/>
    <lineage>
        <taxon>Eukaryota</taxon>
        <taxon>Metazoa</taxon>
        <taxon>Chordata</taxon>
        <taxon>Craniata</taxon>
        <taxon>Vertebrata</taxon>
        <taxon>Euteleostomi</taxon>
        <taxon>Lepidosauria</taxon>
        <taxon>Squamata</taxon>
        <taxon>Bifurcata</taxon>
        <taxon>Unidentata</taxon>
        <taxon>Episquamata</taxon>
        <taxon>Toxicofera</taxon>
        <taxon>Serpentes</taxon>
        <taxon>Henophidia</taxon>
        <taxon>Pythonidae</taxon>
        <taxon>Python</taxon>
    </lineage>
</organism>
<dbReference type="InterPro" id="IPR055356">
    <property type="entry name" value="ZP-N"/>
</dbReference>
<dbReference type="InterPro" id="IPR048290">
    <property type="entry name" value="ZP_chr"/>
</dbReference>
<dbReference type="GO" id="GO:0035804">
    <property type="term" value="F:structural constituent of egg coat"/>
    <property type="evidence" value="ECO:0007669"/>
    <property type="project" value="TreeGrafter"/>
</dbReference>
<dbReference type="Gene3D" id="2.60.40.3210">
    <property type="entry name" value="Zona pellucida, ZP-N domain"/>
    <property type="match status" value="1"/>
</dbReference>
<dbReference type="Proteomes" id="UP000695026">
    <property type="component" value="Unplaced"/>
</dbReference>
<dbReference type="GO" id="GO:0005886">
    <property type="term" value="C:plasma membrane"/>
    <property type="evidence" value="ECO:0007669"/>
    <property type="project" value="UniProtKB-SubCell"/>
</dbReference>
<dbReference type="GO" id="GO:0007339">
    <property type="term" value="P:binding of sperm to zona pellucida"/>
    <property type="evidence" value="ECO:0007669"/>
    <property type="project" value="TreeGrafter"/>
</dbReference>
<keyword evidence="8 13" id="KW-0472">Membrane</keyword>
<dbReference type="OMA" id="RPYGDKE"/>
<evidence type="ECO:0000256" key="10">
    <source>
        <dbReference type="ARBA" id="ARBA00023180"/>
    </source>
</evidence>
<keyword evidence="5" id="KW-0165">Cleavage on pair of basic residues</keyword>
<dbReference type="InterPro" id="IPR057637">
    <property type="entry name" value="Ig_ZP2_1st"/>
</dbReference>
<keyword evidence="4" id="KW-0272">Extracellular matrix</keyword>
<dbReference type="PANTHER" id="PTHR23343:SF4">
    <property type="entry name" value="ZONA PELLUCIDA SPERM-BINDING PROTEIN 2"/>
    <property type="match status" value="1"/>
</dbReference>
<dbReference type="CTD" id="7783"/>
<dbReference type="RefSeq" id="XP_025020388.1">
    <property type="nucleotide sequence ID" value="XM_025164620.1"/>
</dbReference>
<protein>
    <submittedName>
        <fullName evidence="16">Zona pellucida sperm-binding protein 2 isoform X1</fullName>
    </submittedName>
</protein>
<evidence type="ECO:0000256" key="6">
    <source>
        <dbReference type="ARBA" id="ARBA00022692"/>
    </source>
</evidence>
<evidence type="ECO:0000256" key="13">
    <source>
        <dbReference type="SAM" id="Phobius"/>
    </source>
</evidence>
<feature type="transmembrane region" description="Helical" evidence="13">
    <location>
        <begin position="677"/>
        <end position="700"/>
    </location>
</feature>
<accession>A0A9F5IRW9</accession>
<keyword evidence="7 13" id="KW-1133">Transmembrane helix</keyword>
<dbReference type="Pfam" id="PF23736">
    <property type="entry name" value="Ig_ZP2"/>
    <property type="match status" value="1"/>
</dbReference>
<evidence type="ECO:0000256" key="1">
    <source>
        <dbReference type="ARBA" id="ARBA00004251"/>
    </source>
</evidence>
<dbReference type="PANTHER" id="PTHR23343">
    <property type="entry name" value="ZONA PELLUCIDA SPERM-BINDING PROTEIN"/>
    <property type="match status" value="1"/>
</dbReference>
<evidence type="ECO:0000256" key="9">
    <source>
        <dbReference type="ARBA" id="ARBA00023157"/>
    </source>
</evidence>
<evidence type="ECO:0000313" key="15">
    <source>
        <dbReference type="Proteomes" id="UP000695026"/>
    </source>
</evidence>
<evidence type="ECO:0000256" key="4">
    <source>
        <dbReference type="ARBA" id="ARBA00022530"/>
    </source>
</evidence>
<evidence type="ECO:0000256" key="2">
    <source>
        <dbReference type="ARBA" id="ARBA00022475"/>
    </source>
</evidence>